<comment type="caution">
    <text evidence="1">The sequence shown here is derived from an EMBL/GenBank/DDBJ whole genome shotgun (WGS) entry which is preliminary data.</text>
</comment>
<name>A0A941EA85_9ACTN</name>
<proteinExistence type="predicted"/>
<dbReference type="EMBL" id="JAGSOH010000042">
    <property type="protein sequence ID" value="MBR7827821.1"/>
    <property type="molecule type" value="Genomic_DNA"/>
</dbReference>
<dbReference type="AlphaFoldDB" id="A0A941EA85"/>
<evidence type="ECO:0000313" key="2">
    <source>
        <dbReference type="Proteomes" id="UP000676325"/>
    </source>
</evidence>
<reference evidence="1" key="1">
    <citation type="submission" date="2021-04" db="EMBL/GenBank/DDBJ databases">
        <title>Genome based classification of Actinospica acidithermotolerans sp. nov., an actinobacterium isolated from an Indonesian hot spring.</title>
        <authorList>
            <person name="Kusuma A.B."/>
            <person name="Putra K.E."/>
            <person name="Nafisah S."/>
            <person name="Loh J."/>
            <person name="Nouioui I."/>
            <person name="Goodfellow M."/>
        </authorList>
    </citation>
    <scope>NUCLEOTIDE SEQUENCE</scope>
    <source>
        <strain evidence="1">MGRD01-02</strain>
    </source>
</reference>
<dbReference type="RefSeq" id="WP_212518963.1">
    <property type="nucleotide sequence ID" value="NZ_JAGSOH010000042.1"/>
</dbReference>
<organism evidence="1 2">
    <name type="scientific">Actinospica acidithermotolerans</name>
    <dbReference type="NCBI Taxonomy" id="2828514"/>
    <lineage>
        <taxon>Bacteria</taxon>
        <taxon>Bacillati</taxon>
        <taxon>Actinomycetota</taxon>
        <taxon>Actinomycetes</taxon>
        <taxon>Catenulisporales</taxon>
        <taxon>Actinospicaceae</taxon>
        <taxon>Actinospica</taxon>
    </lineage>
</organism>
<accession>A0A941EA85</accession>
<keyword evidence="2" id="KW-1185">Reference proteome</keyword>
<sequence length="79" mass="8142">MDRYTVTTGTFETGPAYASTPDDQVIATSGSYRLSSTSVEDTSIWFTASSCYAQSAPAAASQSLATIPAPAPAASYHSP</sequence>
<evidence type="ECO:0000313" key="1">
    <source>
        <dbReference type="EMBL" id="MBR7827821.1"/>
    </source>
</evidence>
<gene>
    <name evidence="1" type="ORF">KDK95_15990</name>
</gene>
<protein>
    <submittedName>
        <fullName evidence="1">Uncharacterized protein</fullName>
    </submittedName>
</protein>
<dbReference type="Proteomes" id="UP000676325">
    <property type="component" value="Unassembled WGS sequence"/>
</dbReference>